<accession>A0A8J3C663</accession>
<reference evidence="1" key="1">
    <citation type="journal article" date="2014" name="Int. J. Syst. Evol. Microbiol.">
        <title>Complete genome sequence of Corynebacterium casei LMG S-19264T (=DSM 44701T), isolated from a smear-ripened cheese.</title>
        <authorList>
            <consortium name="US DOE Joint Genome Institute (JGI-PGF)"/>
            <person name="Walter F."/>
            <person name="Albersmeier A."/>
            <person name="Kalinowski J."/>
            <person name="Ruckert C."/>
        </authorList>
    </citation>
    <scope>NUCLEOTIDE SEQUENCE</scope>
    <source>
        <strain evidence="1">CGMCC 4.5737</strain>
    </source>
</reference>
<comment type="caution">
    <text evidence="1">The sequence shown here is derived from an EMBL/GenBank/DDBJ whole genome shotgun (WGS) entry which is preliminary data.</text>
</comment>
<dbReference type="EMBL" id="BMMK01000002">
    <property type="protein sequence ID" value="GGM37358.1"/>
    <property type="molecule type" value="Genomic_DNA"/>
</dbReference>
<dbReference type="AlphaFoldDB" id="A0A8J3C663"/>
<sequence>MCGKTRAAGRDFPTGSIWFFGVRLLTAHPRPRPMDAVTTSFGQLVIAAIDAWGTSRAGPCRRTGPRWPSCTGEVLAELARAGAVGLGTRDLVTACALPQGRVTRCLSQLAANGRVVRVRSRRFGHRTNRWVLRAVPVPDPASGPAFPAVERSRAAVAALLNNHAWTYRLANPGEAADVLDNLRRLRDATCAAGHRDRLARLPAMRLTLFLLHWSEPPASPIALHRLVNDLRSLIRTEVPRMFDYLTVAPPRGAETLEPARNSPVSGGC</sequence>
<dbReference type="Proteomes" id="UP000637578">
    <property type="component" value="Unassembled WGS sequence"/>
</dbReference>
<organism evidence="1 2">
    <name type="scientific">Longimycelium tulufanense</name>
    <dbReference type="NCBI Taxonomy" id="907463"/>
    <lineage>
        <taxon>Bacteria</taxon>
        <taxon>Bacillati</taxon>
        <taxon>Actinomycetota</taxon>
        <taxon>Actinomycetes</taxon>
        <taxon>Pseudonocardiales</taxon>
        <taxon>Pseudonocardiaceae</taxon>
        <taxon>Longimycelium</taxon>
    </lineage>
</organism>
<evidence type="ECO:0000313" key="2">
    <source>
        <dbReference type="Proteomes" id="UP000637578"/>
    </source>
</evidence>
<keyword evidence="2" id="KW-1185">Reference proteome</keyword>
<proteinExistence type="predicted"/>
<protein>
    <submittedName>
        <fullName evidence="1">Uncharacterized protein</fullName>
    </submittedName>
</protein>
<name>A0A8J3C663_9PSEU</name>
<reference evidence="1" key="2">
    <citation type="submission" date="2020-09" db="EMBL/GenBank/DDBJ databases">
        <authorList>
            <person name="Sun Q."/>
            <person name="Zhou Y."/>
        </authorList>
    </citation>
    <scope>NUCLEOTIDE SEQUENCE</scope>
    <source>
        <strain evidence="1">CGMCC 4.5737</strain>
    </source>
</reference>
<evidence type="ECO:0000313" key="1">
    <source>
        <dbReference type="EMBL" id="GGM37358.1"/>
    </source>
</evidence>
<gene>
    <name evidence="1" type="ORF">GCM10012275_05570</name>
</gene>